<feature type="region of interest" description="Disordered" evidence="1">
    <location>
        <begin position="359"/>
        <end position="378"/>
    </location>
</feature>
<evidence type="ECO:0000313" key="5">
    <source>
        <dbReference type="Proteomes" id="UP001595803"/>
    </source>
</evidence>
<feature type="transmembrane region" description="Helical" evidence="2">
    <location>
        <begin position="142"/>
        <end position="161"/>
    </location>
</feature>
<feature type="transmembrane region" description="Helical" evidence="2">
    <location>
        <begin position="62"/>
        <end position="79"/>
    </location>
</feature>
<keyword evidence="2" id="KW-1133">Transmembrane helix</keyword>
<name>A0ABV7Z5R6_9DEIO</name>
<comment type="caution">
    <text evidence="4">The sequence shown here is derived from an EMBL/GenBank/DDBJ whole genome shotgun (WGS) entry which is preliminary data.</text>
</comment>
<accession>A0ABV7Z5R6</accession>
<dbReference type="InterPro" id="IPR000160">
    <property type="entry name" value="GGDEF_dom"/>
</dbReference>
<dbReference type="RefSeq" id="WP_322473685.1">
    <property type="nucleotide sequence ID" value="NZ_JBHRZG010000002.1"/>
</dbReference>
<keyword evidence="2" id="KW-0812">Transmembrane</keyword>
<dbReference type="NCBIfam" id="TIGR00254">
    <property type="entry name" value="GGDEF"/>
    <property type="match status" value="1"/>
</dbReference>
<dbReference type="Pfam" id="PF00990">
    <property type="entry name" value="GGDEF"/>
    <property type="match status" value="1"/>
</dbReference>
<proteinExistence type="predicted"/>
<feature type="transmembrane region" description="Helical" evidence="2">
    <location>
        <begin position="113"/>
        <end position="135"/>
    </location>
</feature>
<dbReference type="Proteomes" id="UP001595803">
    <property type="component" value="Unassembled WGS sequence"/>
</dbReference>
<reference evidence="5" key="1">
    <citation type="journal article" date="2019" name="Int. J. Syst. Evol. Microbiol.">
        <title>The Global Catalogue of Microorganisms (GCM) 10K type strain sequencing project: providing services to taxonomists for standard genome sequencing and annotation.</title>
        <authorList>
            <consortium name="The Broad Institute Genomics Platform"/>
            <consortium name="The Broad Institute Genome Sequencing Center for Infectious Disease"/>
            <person name="Wu L."/>
            <person name="Ma J."/>
        </authorList>
    </citation>
    <scope>NUCLEOTIDE SEQUENCE [LARGE SCALE GENOMIC DNA]</scope>
    <source>
        <strain evidence="5">CCTCC AB 2017081</strain>
    </source>
</reference>
<dbReference type="SUPFAM" id="SSF55073">
    <property type="entry name" value="Nucleotide cyclase"/>
    <property type="match status" value="1"/>
</dbReference>
<organism evidence="4 5">
    <name type="scientific">Deinococcus rufus</name>
    <dbReference type="NCBI Taxonomy" id="2136097"/>
    <lineage>
        <taxon>Bacteria</taxon>
        <taxon>Thermotogati</taxon>
        <taxon>Deinococcota</taxon>
        <taxon>Deinococci</taxon>
        <taxon>Deinococcales</taxon>
        <taxon>Deinococcaceae</taxon>
        <taxon>Deinococcus</taxon>
    </lineage>
</organism>
<dbReference type="Gene3D" id="3.30.70.270">
    <property type="match status" value="1"/>
</dbReference>
<keyword evidence="2" id="KW-0472">Membrane</keyword>
<keyword evidence="5" id="KW-1185">Reference proteome</keyword>
<evidence type="ECO:0000259" key="3">
    <source>
        <dbReference type="PROSITE" id="PS50887"/>
    </source>
</evidence>
<feature type="transmembrane region" description="Helical" evidence="2">
    <location>
        <begin position="86"/>
        <end position="107"/>
    </location>
</feature>
<dbReference type="InterPro" id="IPR050469">
    <property type="entry name" value="Diguanylate_Cyclase"/>
</dbReference>
<dbReference type="SMART" id="SM00267">
    <property type="entry name" value="GGDEF"/>
    <property type="match status" value="1"/>
</dbReference>
<dbReference type="PANTHER" id="PTHR45138:SF9">
    <property type="entry name" value="DIGUANYLATE CYCLASE DGCM-RELATED"/>
    <property type="match status" value="1"/>
</dbReference>
<dbReference type="InterPro" id="IPR043128">
    <property type="entry name" value="Rev_trsase/Diguanyl_cyclase"/>
</dbReference>
<evidence type="ECO:0000256" key="1">
    <source>
        <dbReference type="SAM" id="MobiDB-lite"/>
    </source>
</evidence>
<sequence>MRDRVTLTPPILPDRPRTAGWPMLAGVMTRRELYLLGLPLGALALVPTWLDGQLDVFERAAIPAVWALMAGVFVALLLGRWPLERLLWVLLGGLWLWVLGRVGFILFDPHPASTGALAACGPWVPVLLSGHLWMLGRDAGRLASQAALGAFVLLLLTAGLLDPGLATSGHGNLLVQILLASLAALAGQRSGVARLRRELRVQRLGTDLTGLGDSLTGLLDGRATRRWLRQASARQLEGLAVAVIEVDQHRQLEATRGEAFAGCVMAHVARVLEGALRDGDALARLGPSEFAALVRVPDERAARAACERLRLRVASRPLDGVNVSVSVGVAVYGGEHDGLALLAGAQDALDDLRAGGGNRAKLASHRPAGPTDTPADVL</sequence>
<dbReference type="PANTHER" id="PTHR45138">
    <property type="entry name" value="REGULATORY COMPONENTS OF SENSORY TRANSDUCTION SYSTEM"/>
    <property type="match status" value="1"/>
</dbReference>
<gene>
    <name evidence="4" type="ORF">ACFOSB_01725</name>
</gene>
<dbReference type="InterPro" id="IPR029787">
    <property type="entry name" value="Nucleotide_cyclase"/>
</dbReference>
<feature type="transmembrane region" description="Helical" evidence="2">
    <location>
        <begin position="173"/>
        <end position="192"/>
    </location>
</feature>
<feature type="domain" description="GGDEF" evidence="3">
    <location>
        <begin position="237"/>
        <end position="365"/>
    </location>
</feature>
<protein>
    <submittedName>
        <fullName evidence="4">GGDEF domain-containing protein</fullName>
    </submittedName>
</protein>
<dbReference type="PROSITE" id="PS50887">
    <property type="entry name" value="GGDEF"/>
    <property type="match status" value="1"/>
</dbReference>
<evidence type="ECO:0000313" key="4">
    <source>
        <dbReference type="EMBL" id="MFC3831580.1"/>
    </source>
</evidence>
<dbReference type="EMBL" id="JBHRZG010000002">
    <property type="protein sequence ID" value="MFC3831580.1"/>
    <property type="molecule type" value="Genomic_DNA"/>
</dbReference>
<feature type="transmembrane region" description="Helical" evidence="2">
    <location>
        <begin position="33"/>
        <end position="50"/>
    </location>
</feature>
<evidence type="ECO:0000256" key="2">
    <source>
        <dbReference type="SAM" id="Phobius"/>
    </source>
</evidence>